<comment type="caution">
    <text evidence="2">The sequence shown here is derived from an EMBL/GenBank/DDBJ whole genome shotgun (WGS) entry which is preliminary data.</text>
</comment>
<dbReference type="AlphaFoldDB" id="A0A835ULV3"/>
<dbReference type="GO" id="GO:0034647">
    <property type="term" value="F:histone H3K4me/H3K4me2/H3K4me3 demethylase activity"/>
    <property type="evidence" value="ECO:0007669"/>
    <property type="project" value="TreeGrafter"/>
</dbReference>
<dbReference type="Proteomes" id="UP000636800">
    <property type="component" value="Chromosome 10"/>
</dbReference>
<proteinExistence type="predicted"/>
<gene>
    <name evidence="2" type="ORF">HPP92_020225</name>
</gene>
<protein>
    <recommendedName>
        <fullName evidence="1">JmjN domain-containing protein</fullName>
    </recommendedName>
</protein>
<keyword evidence="3" id="KW-1185">Reference proteome</keyword>
<dbReference type="Gene3D" id="2.60.120.650">
    <property type="entry name" value="Cupin"/>
    <property type="match status" value="1"/>
</dbReference>
<dbReference type="OrthoDB" id="640735at2759"/>
<dbReference type="PROSITE" id="PS51183">
    <property type="entry name" value="JMJN"/>
    <property type="match status" value="1"/>
</dbReference>
<dbReference type="GO" id="GO:0010468">
    <property type="term" value="P:regulation of gene expression"/>
    <property type="evidence" value="ECO:0007669"/>
    <property type="project" value="TreeGrafter"/>
</dbReference>
<name>A0A835ULV3_VANPL</name>
<evidence type="ECO:0000313" key="3">
    <source>
        <dbReference type="Proteomes" id="UP000636800"/>
    </source>
</evidence>
<reference evidence="2 3" key="1">
    <citation type="journal article" date="2020" name="Nat. Food">
        <title>A phased Vanilla planifolia genome enables genetic improvement of flavour and production.</title>
        <authorList>
            <person name="Hasing T."/>
            <person name="Tang H."/>
            <person name="Brym M."/>
            <person name="Khazi F."/>
            <person name="Huang T."/>
            <person name="Chambers A.H."/>
        </authorList>
    </citation>
    <scope>NUCLEOTIDE SEQUENCE [LARGE SCALE GENOMIC DNA]</scope>
    <source>
        <tissue evidence="2">Leaf</tissue>
    </source>
</reference>
<evidence type="ECO:0000313" key="2">
    <source>
        <dbReference type="EMBL" id="KAG0464156.1"/>
    </source>
</evidence>
<dbReference type="PANTHER" id="PTHR10694">
    <property type="entry name" value="LYSINE-SPECIFIC DEMETHYLASE"/>
    <property type="match status" value="1"/>
</dbReference>
<accession>A0A835ULV3</accession>
<dbReference type="GO" id="GO:0000785">
    <property type="term" value="C:chromatin"/>
    <property type="evidence" value="ECO:0007669"/>
    <property type="project" value="TreeGrafter"/>
</dbReference>
<dbReference type="EMBL" id="JADCNL010000010">
    <property type="protein sequence ID" value="KAG0464156.1"/>
    <property type="molecule type" value="Genomic_DNA"/>
</dbReference>
<dbReference type="PANTHER" id="PTHR10694:SF38">
    <property type="entry name" value="LYSINE-SPECIFIC DEMETHYLASE REF6"/>
    <property type="match status" value="1"/>
</dbReference>
<evidence type="ECO:0000259" key="1">
    <source>
        <dbReference type="PROSITE" id="PS51183"/>
    </source>
</evidence>
<dbReference type="Pfam" id="PF02375">
    <property type="entry name" value="JmjN"/>
    <property type="match status" value="1"/>
</dbReference>
<organism evidence="2 3">
    <name type="scientific">Vanilla planifolia</name>
    <name type="common">Vanilla</name>
    <dbReference type="NCBI Taxonomy" id="51239"/>
    <lineage>
        <taxon>Eukaryota</taxon>
        <taxon>Viridiplantae</taxon>
        <taxon>Streptophyta</taxon>
        <taxon>Embryophyta</taxon>
        <taxon>Tracheophyta</taxon>
        <taxon>Spermatophyta</taxon>
        <taxon>Magnoliopsida</taxon>
        <taxon>Liliopsida</taxon>
        <taxon>Asparagales</taxon>
        <taxon>Orchidaceae</taxon>
        <taxon>Vanilloideae</taxon>
        <taxon>Vanilleae</taxon>
        <taxon>Vanilla</taxon>
    </lineage>
</organism>
<dbReference type="InterPro" id="IPR003349">
    <property type="entry name" value="JmjN"/>
</dbReference>
<dbReference type="SMART" id="SM00545">
    <property type="entry name" value="JmjN"/>
    <property type="match status" value="1"/>
</dbReference>
<sequence length="108" mass="11635">MAADPSSLEVLPWLKSLPVAPEYHPTLVEFQDPIAYILKIEQEASCYGICKIVPPVPAAPKPTVIANLNSSFCARSLLRGPHVHHSAAADRLLPPPSAACPEICVAEW</sequence>
<feature type="domain" description="JmjN" evidence="1">
    <location>
        <begin position="20"/>
        <end position="61"/>
    </location>
</feature>
<dbReference type="GO" id="GO:0005634">
    <property type="term" value="C:nucleus"/>
    <property type="evidence" value="ECO:0007669"/>
    <property type="project" value="TreeGrafter"/>
</dbReference>